<name>A0ABU2TBR8_9ACTN</name>
<proteinExistence type="predicted"/>
<keyword evidence="3" id="KW-1185">Reference proteome</keyword>
<accession>A0ABU2TBR8</accession>
<keyword evidence="1" id="KW-0472">Membrane</keyword>
<gene>
    <name evidence="2" type="ORF">RM550_22060</name>
</gene>
<keyword evidence="1" id="KW-0812">Transmembrane</keyword>
<protein>
    <submittedName>
        <fullName evidence="2">DUF4333 domain-containing protein</fullName>
    </submittedName>
</protein>
<keyword evidence="1" id="KW-1133">Transmembrane helix</keyword>
<evidence type="ECO:0000256" key="1">
    <source>
        <dbReference type="SAM" id="Phobius"/>
    </source>
</evidence>
<dbReference type="EMBL" id="JAVRFE010000030">
    <property type="protein sequence ID" value="MDT0458391.1"/>
    <property type="molecule type" value="Genomic_DNA"/>
</dbReference>
<reference evidence="2" key="1">
    <citation type="submission" date="2024-05" db="EMBL/GenBank/DDBJ databases">
        <title>30 novel species of actinomycetes from the DSMZ collection.</title>
        <authorList>
            <person name="Nouioui I."/>
        </authorList>
    </citation>
    <scope>NUCLEOTIDE SEQUENCE</scope>
    <source>
        <strain evidence="2">DSM 41527</strain>
    </source>
</reference>
<evidence type="ECO:0000313" key="3">
    <source>
        <dbReference type="Proteomes" id="UP001180551"/>
    </source>
</evidence>
<comment type="caution">
    <text evidence="2">The sequence shown here is derived from an EMBL/GenBank/DDBJ whole genome shotgun (WGS) entry which is preliminary data.</text>
</comment>
<sequence length="124" mass="13605">MTADPPRRGLVIGLVTALITALALVGVCTLTVVHLRARDATSEVDDGTHTVPRTEIARTLSGQLTLPFRNGPDAVHCSGDLRPVPYDEVRCTAHFPLGLDRHLSVEVTQVRHNKVTYRRHALPR</sequence>
<dbReference type="Proteomes" id="UP001180551">
    <property type="component" value="Unassembled WGS sequence"/>
</dbReference>
<organism evidence="2 3">
    <name type="scientific">Streptomyces mooreae</name>
    <dbReference type="NCBI Taxonomy" id="3075523"/>
    <lineage>
        <taxon>Bacteria</taxon>
        <taxon>Bacillati</taxon>
        <taxon>Actinomycetota</taxon>
        <taxon>Actinomycetes</taxon>
        <taxon>Kitasatosporales</taxon>
        <taxon>Streptomycetaceae</taxon>
        <taxon>Streptomyces</taxon>
    </lineage>
</organism>
<evidence type="ECO:0000313" key="2">
    <source>
        <dbReference type="EMBL" id="MDT0458391.1"/>
    </source>
</evidence>
<feature type="transmembrane region" description="Helical" evidence="1">
    <location>
        <begin position="12"/>
        <end position="33"/>
    </location>
</feature>
<dbReference type="RefSeq" id="WP_311625467.1">
    <property type="nucleotide sequence ID" value="NZ_JAVRFE010000030.1"/>
</dbReference>